<proteinExistence type="predicted"/>
<keyword evidence="1" id="KW-0808">Transferase</keyword>
<sequence>MLAGKKILCAAAPIYGHLVPVLTAALELHNAGNDVQILSYDEATQQLCDRYQMSTTTATLRQQDPVQNLLQVKEILQTYQPDVTICDWNKSLWLALQAWRPACRVSILRCELLYGYQRRNLSLPDKFPFETVGVLDRINTHLSRIGLEPLADWRDLCRAEIIVVPGIPEIDPLPVGVQDHYPEATFVRTGPLLLQLGGRTSTSLREWIASCRRNGDPVILVTLGTVWETSIYTALADCLQRTEFAVVMVVPDDDQRHQLERRNGRRFQAIGLTDLRDLAERVDLVVHHCGHGTVHTVLLAGKPSLTISSGQYDREDNALRLEDLGCGRHLGHDFFSNGLDAKSFSAAANNVLTDTAIKNSVSAMSQTVSDYVLTRGPAELGRALAAHRTLR</sequence>
<dbReference type="EMBL" id="JBKBDE010000002">
    <property type="protein sequence ID" value="MFN6550634.1"/>
    <property type="molecule type" value="Genomic_DNA"/>
</dbReference>
<dbReference type="InterPro" id="IPR010610">
    <property type="entry name" value="EryCIII-like_C"/>
</dbReference>
<keyword evidence="4" id="KW-1185">Reference proteome</keyword>
<dbReference type="PANTHER" id="PTHR21015:SF22">
    <property type="entry name" value="GLYCOSYLTRANSFERASE"/>
    <property type="match status" value="1"/>
</dbReference>
<protein>
    <submittedName>
        <fullName evidence="3">Glycosyltransferase</fullName>
    </submittedName>
</protein>
<dbReference type="RefSeq" id="WP_409549420.1">
    <property type="nucleotide sequence ID" value="NZ_JBKBDE010000002.1"/>
</dbReference>
<comment type="caution">
    <text evidence="3">The sequence shown here is derived from an EMBL/GenBank/DDBJ whole genome shotgun (WGS) entry which is preliminary data.</text>
</comment>
<dbReference type="Proteomes" id="UP001635817">
    <property type="component" value="Unassembled WGS sequence"/>
</dbReference>
<evidence type="ECO:0000259" key="2">
    <source>
        <dbReference type="Pfam" id="PF06722"/>
    </source>
</evidence>
<organism evidence="3 4">
    <name type="scientific">Mycolicibacterium septicum</name>
    <dbReference type="NCBI Taxonomy" id="98668"/>
    <lineage>
        <taxon>Bacteria</taxon>
        <taxon>Bacillati</taxon>
        <taxon>Actinomycetota</taxon>
        <taxon>Actinomycetes</taxon>
        <taxon>Mycobacteriales</taxon>
        <taxon>Mycobacteriaceae</taxon>
        <taxon>Mycolicibacterium</taxon>
    </lineage>
</organism>
<reference evidence="3 4" key="1">
    <citation type="submission" date="2024-12" db="EMBL/GenBank/DDBJ databases">
        <title>The coexistence of Mycolicibacterium septicum and Mycolicibacterium nivoides in clinical samples.</title>
        <authorList>
            <person name="Wang C."/>
            <person name="Feng Y."/>
            <person name="Zong Z."/>
        </authorList>
    </citation>
    <scope>NUCLEOTIDE SEQUENCE [LARGE SCALE GENOMIC DNA]</scope>
    <source>
        <strain evidence="3 4">120310</strain>
    </source>
</reference>
<dbReference type="SUPFAM" id="SSF53756">
    <property type="entry name" value="UDP-Glycosyltransferase/glycogen phosphorylase"/>
    <property type="match status" value="1"/>
</dbReference>
<feature type="domain" description="Erythromycin biosynthesis protein CIII-like C-terminal" evidence="2">
    <location>
        <begin position="269"/>
        <end position="366"/>
    </location>
</feature>
<accession>A0ABW9LRL5</accession>
<gene>
    <name evidence="3" type="ORF">ACK4CP_09540</name>
</gene>
<name>A0ABW9LRL5_9MYCO</name>
<dbReference type="Pfam" id="PF06722">
    <property type="entry name" value="EryCIII-like_C"/>
    <property type="match status" value="1"/>
</dbReference>
<dbReference type="PANTHER" id="PTHR21015">
    <property type="entry name" value="UDP-N-ACETYLGLUCOSAMINE--N-ACETYLMURAMYL-(PENTAPEPTIDE) PYROPHOSPHORYL-UNDECAPRENOL N-ACETYLGLUCOSAMINE TRANSFERASE 1"/>
    <property type="match status" value="1"/>
</dbReference>
<evidence type="ECO:0000256" key="1">
    <source>
        <dbReference type="ARBA" id="ARBA00022679"/>
    </source>
</evidence>
<evidence type="ECO:0000313" key="3">
    <source>
        <dbReference type="EMBL" id="MFN6550634.1"/>
    </source>
</evidence>
<dbReference type="Gene3D" id="3.40.50.2000">
    <property type="entry name" value="Glycogen Phosphorylase B"/>
    <property type="match status" value="2"/>
</dbReference>
<evidence type="ECO:0000313" key="4">
    <source>
        <dbReference type="Proteomes" id="UP001635817"/>
    </source>
</evidence>